<gene>
    <name evidence="1" type="ORF">PEL8287_00694</name>
</gene>
<evidence type="ECO:0000313" key="1">
    <source>
        <dbReference type="EMBL" id="SLN15883.1"/>
    </source>
</evidence>
<dbReference type="AlphaFoldDB" id="A0A1Y5RIV6"/>
<proteinExistence type="predicted"/>
<organism evidence="1 2">
    <name type="scientific">Roseovarius litorisediminis</name>
    <dbReference type="NCBI Taxonomy" id="1312363"/>
    <lineage>
        <taxon>Bacteria</taxon>
        <taxon>Pseudomonadati</taxon>
        <taxon>Pseudomonadota</taxon>
        <taxon>Alphaproteobacteria</taxon>
        <taxon>Rhodobacterales</taxon>
        <taxon>Roseobacteraceae</taxon>
        <taxon>Roseovarius</taxon>
    </lineage>
</organism>
<evidence type="ECO:0000313" key="2">
    <source>
        <dbReference type="Proteomes" id="UP000193827"/>
    </source>
</evidence>
<dbReference type="EMBL" id="FWFL01000001">
    <property type="protein sequence ID" value="SLN15883.1"/>
    <property type="molecule type" value="Genomic_DNA"/>
</dbReference>
<sequence>MILTKRQKPCRQISPLLRSFGAGAEQDMLFKERLFLF</sequence>
<dbReference type="Proteomes" id="UP000193827">
    <property type="component" value="Unassembled WGS sequence"/>
</dbReference>
<name>A0A1Y5RIV6_9RHOB</name>
<reference evidence="1 2" key="1">
    <citation type="submission" date="2017-03" db="EMBL/GenBank/DDBJ databases">
        <authorList>
            <person name="Afonso C.L."/>
            <person name="Miller P.J."/>
            <person name="Scott M.A."/>
            <person name="Spackman E."/>
            <person name="Goraichik I."/>
            <person name="Dimitrov K.M."/>
            <person name="Suarez D.L."/>
            <person name="Swayne D.E."/>
        </authorList>
    </citation>
    <scope>NUCLEOTIDE SEQUENCE [LARGE SCALE GENOMIC DNA]</scope>
    <source>
        <strain evidence="1 2">CECT 8287</strain>
    </source>
</reference>
<keyword evidence="2" id="KW-1185">Reference proteome</keyword>
<accession>A0A1Y5RIV6</accession>
<protein>
    <submittedName>
        <fullName evidence="1">Uncharacterized protein</fullName>
    </submittedName>
</protein>